<evidence type="ECO:0000313" key="2">
    <source>
        <dbReference type="EMBL" id="KAG8046435.1"/>
    </source>
</evidence>
<comment type="caution">
    <text evidence="2">The sequence shown here is derived from an EMBL/GenBank/DDBJ whole genome shotgun (WGS) entry which is preliminary data.</text>
</comment>
<reference evidence="2" key="2">
    <citation type="submission" date="2021-02" db="EMBL/GenBank/DDBJ databases">
        <authorList>
            <person name="Kimball J.A."/>
            <person name="Haas M.W."/>
            <person name="Macchietto M."/>
            <person name="Kono T."/>
            <person name="Duquette J."/>
            <person name="Shao M."/>
        </authorList>
    </citation>
    <scope>NUCLEOTIDE SEQUENCE</scope>
    <source>
        <tissue evidence="2">Fresh leaf tissue</tissue>
    </source>
</reference>
<feature type="compositionally biased region" description="Basic and acidic residues" evidence="1">
    <location>
        <begin position="31"/>
        <end position="43"/>
    </location>
</feature>
<dbReference type="OrthoDB" id="779856at2759"/>
<reference evidence="2" key="1">
    <citation type="journal article" date="2021" name="bioRxiv">
        <title>Whole Genome Assembly and Annotation of Northern Wild Rice, Zizania palustris L., Supports a Whole Genome Duplication in the Zizania Genus.</title>
        <authorList>
            <person name="Haas M."/>
            <person name="Kono T."/>
            <person name="Macchietto M."/>
            <person name="Millas R."/>
            <person name="McGilp L."/>
            <person name="Shao M."/>
            <person name="Duquette J."/>
            <person name="Hirsch C.N."/>
            <person name="Kimball J."/>
        </authorList>
    </citation>
    <scope>NUCLEOTIDE SEQUENCE</scope>
    <source>
        <tissue evidence="2">Fresh leaf tissue</tissue>
    </source>
</reference>
<dbReference type="PANTHER" id="PTHR33974">
    <property type="entry name" value="VASCULAR-RELATED UNKNOWN PROTEIN 1-RELATED"/>
    <property type="match status" value="1"/>
</dbReference>
<organism evidence="2 3">
    <name type="scientific">Zizania palustris</name>
    <name type="common">Northern wild rice</name>
    <dbReference type="NCBI Taxonomy" id="103762"/>
    <lineage>
        <taxon>Eukaryota</taxon>
        <taxon>Viridiplantae</taxon>
        <taxon>Streptophyta</taxon>
        <taxon>Embryophyta</taxon>
        <taxon>Tracheophyta</taxon>
        <taxon>Spermatophyta</taxon>
        <taxon>Magnoliopsida</taxon>
        <taxon>Liliopsida</taxon>
        <taxon>Poales</taxon>
        <taxon>Poaceae</taxon>
        <taxon>BOP clade</taxon>
        <taxon>Oryzoideae</taxon>
        <taxon>Oryzeae</taxon>
        <taxon>Zizaniinae</taxon>
        <taxon>Zizania</taxon>
    </lineage>
</organism>
<gene>
    <name evidence="2" type="ORF">GUJ93_ZPchr0008g11658</name>
</gene>
<dbReference type="PANTHER" id="PTHR33974:SF19">
    <property type="match status" value="1"/>
</dbReference>
<feature type="compositionally biased region" description="Low complexity" evidence="1">
    <location>
        <begin position="1"/>
        <end position="14"/>
    </location>
</feature>
<dbReference type="GO" id="GO:0010089">
    <property type="term" value="P:xylem development"/>
    <property type="evidence" value="ECO:0007669"/>
    <property type="project" value="InterPro"/>
</dbReference>
<dbReference type="AlphaFoldDB" id="A0A8J5RK43"/>
<feature type="region of interest" description="Disordered" evidence="1">
    <location>
        <begin position="1"/>
        <end position="101"/>
    </location>
</feature>
<proteinExistence type="predicted"/>
<keyword evidence="3" id="KW-1185">Reference proteome</keyword>
<protein>
    <submittedName>
        <fullName evidence="2">Uncharacterized protein</fullName>
    </submittedName>
</protein>
<dbReference type="EMBL" id="JAAALK010000290">
    <property type="protein sequence ID" value="KAG8046435.1"/>
    <property type="molecule type" value="Genomic_DNA"/>
</dbReference>
<evidence type="ECO:0000256" key="1">
    <source>
        <dbReference type="SAM" id="MobiDB-lite"/>
    </source>
</evidence>
<sequence length="180" mass="20127">METQRQQQQQQQQQQEEEEDKAASTASAADDIGRPRSPGDHEAQSPSPELVEPSGVSRRSSFRNEGRRKKRLLMYDESLEDTATSPISNPKLIDSRGSYDKHKNRENNAHCDEISDIVKNTTTDELGGCNSHVMAGTNTSTDMINDNADDHSNEQMRKKGLCLVPLSISAPMYSRQSNNY</sequence>
<dbReference type="InterPro" id="IPR039280">
    <property type="entry name" value="VUP"/>
</dbReference>
<name>A0A8J5RK43_ZIZPA</name>
<dbReference type="Proteomes" id="UP000729402">
    <property type="component" value="Unassembled WGS sequence"/>
</dbReference>
<evidence type="ECO:0000313" key="3">
    <source>
        <dbReference type="Proteomes" id="UP000729402"/>
    </source>
</evidence>
<accession>A0A8J5RK43</accession>